<evidence type="ECO:0000256" key="8">
    <source>
        <dbReference type="RuleBase" id="RU000477"/>
    </source>
</evidence>
<dbReference type="Pfam" id="PF00230">
    <property type="entry name" value="MIP"/>
    <property type="match status" value="1"/>
</dbReference>
<evidence type="ECO:0000256" key="6">
    <source>
        <dbReference type="ARBA" id="ARBA00022989"/>
    </source>
</evidence>
<evidence type="ECO:0000256" key="1">
    <source>
        <dbReference type="ARBA" id="ARBA00004651"/>
    </source>
</evidence>
<dbReference type="InterPro" id="IPR000425">
    <property type="entry name" value="MIP"/>
</dbReference>
<evidence type="ECO:0000256" key="3">
    <source>
        <dbReference type="ARBA" id="ARBA00022448"/>
    </source>
</evidence>
<dbReference type="GO" id="GO:0015250">
    <property type="term" value="F:water channel activity"/>
    <property type="evidence" value="ECO:0007669"/>
    <property type="project" value="TreeGrafter"/>
</dbReference>
<gene>
    <name evidence="10" type="ORF">GBAR_LOCUS7835</name>
</gene>
<evidence type="ECO:0000256" key="2">
    <source>
        <dbReference type="ARBA" id="ARBA00006175"/>
    </source>
</evidence>
<reference evidence="10" key="1">
    <citation type="submission" date="2023-03" db="EMBL/GenBank/DDBJ databases">
        <authorList>
            <person name="Steffen K."/>
            <person name="Cardenas P."/>
        </authorList>
    </citation>
    <scope>NUCLEOTIDE SEQUENCE</scope>
</reference>
<dbReference type="InterPro" id="IPR034294">
    <property type="entry name" value="Aquaporin_transptr"/>
</dbReference>
<evidence type="ECO:0000256" key="4">
    <source>
        <dbReference type="ARBA" id="ARBA00022475"/>
    </source>
</evidence>
<evidence type="ECO:0000256" key="5">
    <source>
        <dbReference type="ARBA" id="ARBA00022692"/>
    </source>
</evidence>
<protein>
    <submittedName>
        <fullName evidence="10">Aquaporin TIP2-3</fullName>
    </submittedName>
</protein>
<dbReference type="SUPFAM" id="SSF81338">
    <property type="entry name" value="Aquaporin-like"/>
    <property type="match status" value="1"/>
</dbReference>
<evidence type="ECO:0000256" key="7">
    <source>
        <dbReference type="ARBA" id="ARBA00023136"/>
    </source>
</evidence>
<dbReference type="EMBL" id="CASHTH010001169">
    <property type="protein sequence ID" value="CAI8012204.1"/>
    <property type="molecule type" value="Genomic_DNA"/>
</dbReference>
<evidence type="ECO:0000256" key="9">
    <source>
        <dbReference type="SAM" id="Phobius"/>
    </source>
</evidence>
<dbReference type="PRINTS" id="PR00783">
    <property type="entry name" value="MINTRINSICP"/>
</dbReference>
<dbReference type="Gene3D" id="1.20.1080.10">
    <property type="entry name" value="Glycerol uptake facilitator protein"/>
    <property type="match status" value="1"/>
</dbReference>
<feature type="transmembrane region" description="Helical" evidence="9">
    <location>
        <begin position="6"/>
        <end position="24"/>
    </location>
</feature>
<organism evidence="10 11">
    <name type="scientific">Geodia barretti</name>
    <name type="common">Barrett's horny sponge</name>
    <dbReference type="NCBI Taxonomy" id="519541"/>
    <lineage>
        <taxon>Eukaryota</taxon>
        <taxon>Metazoa</taxon>
        <taxon>Porifera</taxon>
        <taxon>Demospongiae</taxon>
        <taxon>Heteroscleromorpha</taxon>
        <taxon>Tetractinellida</taxon>
        <taxon>Astrophorina</taxon>
        <taxon>Geodiidae</taxon>
        <taxon>Geodia</taxon>
    </lineage>
</organism>
<dbReference type="AlphaFoldDB" id="A0AA35W9F2"/>
<dbReference type="PANTHER" id="PTHR19139:SF199">
    <property type="entry name" value="MIP17260P"/>
    <property type="match status" value="1"/>
</dbReference>
<dbReference type="PANTHER" id="PTHR19139">
    <property type="entry name" value="AQUAPORIN TRANSPORTER"/>
    <property type="match status" value="1"/>
</dbReference>
<keyword evidence="7 9" id="KW-0472">Membrane</keyword>
<dbReference type="InterPro" id="IPR023271">
    <property type="entry name" value="Aquaporin-like"/>
</dbReference>
<dbReference type="PROSITE" id="PS00221">
    <property type="entry name" value="MIP"/>
    <property type="match status" value="1"/>
</dbReference>
<comment type="similarity">
    <text evidence="2 8">Belongs to the MIP/aquaporin (TC 1.A.8) family.</text>
</comment>
<dbReference type="GO" id="GO:0005886">
    <property type="term" value="C:plasma membrane"/>
    <property type="evidence" value="ECO:0007669"/>
    <property type="project" value="UniProtKB-SubCell"/>
</dbReference>
<dbReference type="InterPro" id="IPR022357">
    <property type="entry name" value="MIP_CS"/>
</dbReference>
<keyword evidence="6 9" id="KW-1133">Transmembrane helix</keyword>
<accession>A0AA35W9F2</accession>
<comment type="caution">
    <text evidence="10">The sequence shown here is derived from an EMBL/GenBank/DDBJ whole genome shotgun (WGS) entry which is preliminary data.</text>
</comment>
<feature type="transmembrane region" description="Helical" evidence="9">
    <location>
        <begin position="159"/>
        <end position="181"/>
    </location>
</feature>
<feature type="transmembrane region" description="Helical" evidence="9">
    <location>
        <begin position="117"/>
        <end position="139"/>
    </location>
</feature>
<feature type="non-terminal residue" evidence="10">
    <location>
        <position position="1"/>
    </location>
</feature>
<keyword evidence="3 8" id="KW-0813">Transport</keyword>
<evidence type="ECO:0000313" key="11">
    <source>
        <dbReference type="Proteomes" id="UP001174909"/>
    </source>
</evidence>
<keyword evidence="5 8" id="KW-0812">Transmembrane</keyword>
<name>A0AA35W9F2_GEOBA</name>
<feature type="transmembrane region" description="Helical" evidence="9">
    <location>
        <begin position="90"/>
        <end position="110"/>
    </location>
</feature>
<comment type="subcellular location">
    <subcellularLocation>
        <location evidence="1">Cell membrane</location>
        <topology evidence="1">Multi-pass membrane protein</topology>
    </subcellularLocation>
</comment>
<proteinExistence type="inferred from homology"/>
<keyword evidence="11" id="KW-1185">Reference proteome</keyword>
<evidence type="ECO:0000313" key="10">
    <source>
        <dbReference type="EMBL" id="CAI8012204.1"/>
    </source>
</evidence>
<feature type="transmembrane region" description="Helical" evidence="9">
    <location>
        <begin position="45"/>
        <end position="70"/>
    </location>
</feature>
<keyword evidence="4" id="KW-1003">Cell membrane</keyword>
<dbReference type="Proteomes" id="UP001174909">
    <property type="component" value="Unassembled WGS sequence"/>
</dbReference>
<sequence length="187" mass="18968">GGLIGAALAHGLVVVAFVYAYGHISGTHINPAVTLGLLIAGEIEFVAAIGYWIVQFLGGILGAVLLNVVLPNPGDLGATILTEGVTPVQGLIVEIVLTFFLVSTIFNTAVSGKAGNFAGLAIGLTLIACILMGGPLTRASLNPARTLGPAIVSGNYADIWLYFVGPCVGAILAALLYIGVLKDKGEA</sequence>